<dbReference type="EMBL" id="JACQRX010000134">
    <property type="protein sequence ID" value="MBI4251398.1"/>
    <property type="molecule type" value="Genomic_DNA"/>
</dbReference>
<dbReference type="Proteomes" id="UP000752292">
    <property type="component" value="Unassembled WGS sequence"/>
</dbReference>
<sequence length="321" mass="35939">MADLDLTGAFGGYDRTHFLAKGLVKPEGIGLRVLELPPTEIFHRMCNYQEFDCSEMSMGAHCFLLGAGGSPFVGMPAFPSRAFRHSMVYANAEAGVEKVSGLNGKRVAIREWGMTAVVWIVGILAEEYGLDFKSVEWVAALQPRVPIQMPRGMKVTYMKPGQTLSALLESGEVEGALAHQVPACFAKGSPRVKRLFPDYKAAEVEYYRRTGIHPPMHCVVVRREIHERHPWALRSLYKAMCEARRRTLEAMWDTGAYTAMLPFLPSALDETRAVFGENFWPYGLQANRKTLEKLVLYAHQQGLTPRLLAVEELFGESVREG</sequence>
<evidence type="ECO:0000313" key="2">
    <source>
        <dbReference type="Proteomes" id="UP000752292"/>
    </source>
</evidence>
<dbReference type="AlphaFoldDB" id="A0A932ZTA6"/>
<protein>
    <submittedName>
        <fullName evidence="1">ABC transporter substrate-binding protein</fullName>
    </submittedName>
</protein>
<reference evidence="1" key="1">
    <citation type="submission" date="2020-07" db="EMBL/GenBank/DDBJ databases">
        <title>Huge and variable diversity of episymbiotic CPR bacteria and DPANN archaea in groundwater ecosystems.</title>
        <authorList>
            <person name="He C.Y."/>
            <person name="Keren R."/>
            <person name="Whittaker M."/>
            <person name="Farag I.F."/>
            <person name="Doudna J."/>
            <person name="Cate J.H.D."/>
            <person name="Banfield J.F."/>
        </authorList>
    </citation>
    <scope>NUCLEOTIDE SEQUENCE</scope>
    <source>
        <strain evidence="1">NC_groundwater_1370_Ag_S-0.2um_69_93</strain>
    </source>
</reference>
<accession>A0A932ZTA6</accession>
<organism evidence="1 2">
    <name type="scientific">Tectimicrobiota bacterium</name>
    <dbReference type="NCBI Taxonomy" id="2528274"/>
    <lineage>
        <taxon>Bacteria</taxon>
        <taxon>Pseudomonadati</taxon>
        <taxon>Nitrospinota/Tectimicrobiota group</taxon>
        <taxon>Candidatus Tectimicrobiota</taxon>
    </lineage>
</organism>
<proteinExistence type="predicted"/>
<comment type="caution">
    <text evidence="1">The sequence shown here is derived from an EMBL/GenBank/DDBJ whole genome shotgun (WGS) entry which is preliminary data.</text>
</comment>
<name>A0A932ZTA6_UNCTE</name>
<gene>
    <name evidence="1" type="ORF">HY618_02980</name>
</gene>
<dbReference type="SUPFAM" id="SSF53850">
    <property type="entry name" value="Periplasmic binding protein-like II"/>
    <property type="match status" value="1"/>
</dbReference>
<evidence type="ECO:0000313" key="1">
    <source>
        <dbReference type="EMBL" id="MBI4251398.1"/>
    </source>
</evidence>